<evidence type="ECO:0000256" key="4">
    <source>
        <dbReference type="ARBA" id="ARBA00022684"/>
    </source>
</evidence>
<dbReference type="GO" id="GO:0005829">
    <property type="term" value="C:cytosol"/>
    <property type="evidence" value="ECO:0007669"/>
    <property type="project" value="TreeGrafter"/>
</dbReference>
<proteinExistence type="inferred from homology"/>
<evidence type="ECO:0000256" key="1">
    <source>
        <dbReference type="ARBA" id="ARBA00005006"/>
    </source>
</evidence>
<evidence type="ECO:0000259" key="10">
    <source>
        <dbReference type="Pfam" id="PF04262"/>
    </source>
</evidence>
<keyword evidence="12" id="KW-1185">Reference proteome</keyword>
<comment type="pathway">
    <text evidence="1 8 9">Sulfur metabolism; glutathione biosynthesis; glutathione from L-cysteine and L-glutamate: step 1/2.</text>
</comment>
<dbReference type="Proteomes" id="UP000009080">
    <property type="component" value="Chromosome"/>
</dbReference>
<keyword evidence="5 8" id="KW-0547">Nucleotide-binding</keyword>
<dbReference type="SUPFAM" id="SSF55931">
    <property type="entry name" value="Glutamine synthetase/guanido kinase"/>
    <property type="match status" value="1"/>
</dbReference>
<evidence type="ECO:0000313" key="12">
    <source>
        <dbReference type="Proteomes" id="UP000009080"/>
    </source>
</evidence>
<keyword evidence="4 8" id="KW-0317">Glutathione biosynthesis</keyword>
<evidence type="ECO:0000256" key="6">
    <source>
        <dbReference type="ARBA" id="ARBA00022840"/>
    </source>
</evidence>
<dbReference type="GO" id="GO:0004357">
    <property type="term" value="F:glutamate-cysteine ligase activity"/>
    <property type="evidence" value="ECO:0007669"/>
    <property type="project" value="UniProtKB-UniRule"/>
</dbReference>
<comment type="similarity">
    <text evidence="2 8">Belongs to the glutamate--cysteine ligase type 1 family. Type 1 subfamily.</text>
</comment>
<keyword evidence="3 8" id="KW-0436">Ligase</keyword>
<evidence type="ECO:0000256" key="5">
    <source>
        <dbReference type="ARBA" id="ARBA00022741"/>
    </source>
</evidence>
<dbReference type="eggNOG" id="COG2918">
    <property type="taxonomic scope" value="Bacteria"/>
</dbReference>
<evidence type="ECO:0000256" key="3">
    <source>
        <dbReference type="ARBA" id="ARBA00022598"/>
    </source>
</evidence>
<dbReference type="Gene3D" id="3.30.590.20">
    <property type="match status" value="1"/>
</dbReference>
<gene>
    <name evidence="8 11" type="primary">gshA</name>
    <name evidence="11" type="ordered locus">TERTU_0261</name>
</gene>
<evidence type="ECO:0000313" key="11">
    <source>
        <dbReference type="EMBL" id="ACR10713.1"/>
    </source>
</evidence>
<evidence type="ECO:0000256" key="9">
    <source>
        <dbReference type="RuleBase" id="RU004391"/>
    </source>
</evidence>
<dbReference type="AlphaFoldDB" id="C5BLN7"/>
<feature type="domain" description="Glutamate--cysteine ligase" evidence="10">
    <location>
        <begin position="11"/>
        <end position="384"/>
    </location>
</feature>
<dbReference type="PANTHER" id="PTHR38761">
    <property type="entry name" value="GLUTAMATE--CYSTEINE LIGASE"/>
    <property type="match status" value="1"/>
</dbReference>
<sequence length="536" mass="60148">MFNIENIPPELAEKDNAALLTGILRGAERESLRVDSNGTLAFTPHPQGLGSALAHPEITTDFSEALMEFITPPTHSTCDLINHLHLLQNFTAHQLPENELLWSHSMPCALGPDSEIPVAQYGSSNNGQMKTVYRVGLGHRYGRSMQTVAGVHYNFSLPNAFWAFLLRRENLLMDLQQFKNHAYFGLIRNFRRHYWLLIYLFGASPALCRSFVAGRNHHLQPVAELEHTLHLPYATSLRMGDLGYQSSAQESLYVCYNQQKSYIETLCSAITTPHIAYETIGVKDTAGEYRQLNTGLLQIENEFYSSIRPKRTAKPGETALMALANRGVEYIEVRCLDANPSSPEGITEEQIRFLDTFLLYCALQKSPDTNREETEMILANQKAVVDRGREPGLMLARPGGSLPMSSWASGLLAAMGPVAELLDNAHETTRYSASLQQQKAKVDNPDLTPSAQLLNTLKSTRTEYARFALQQSKANHTQLLDSPLSGDVYDRMVEMAANSVLEQHNLEEKSRQSGLDFDEFLKRYYSQYRMCCGAFV</sequence>
<reference evidence="11 12" key="1">
    <citation type="journal article" date="2009" name="PLoS ONE">
        <title>The complete genome of Teredinibacter turnerae T7901: an intracellular endosymbiont of marine wood-boring bivalves (shipworms).</title>
        <authorList>
            <person name="Yang J.C."/>
            <person name="Madupu R."/>
            <person name="Durkin A.S."/>
            <person name="Ekborg N.A."/>
            <person name="Pedamallu C.S."/>
            <person name="Hostetler J.B."/>
            <person name="Radune D."/>
            <person name="Toms B.S."/>
            <person name="Henrissat B."/>
            <person name="Coutinho P.M."/>
            <person name="Schwarz S."/>
            <person name="Field L."/>
            <person name="Trindade-Silva A.E."/>
            <person name="Soares C.A.G."/>
            <person name="Elshahawi S."/>
            <person name="Hanora A."/>
            <person name="Schmidt E.W."/>
            <person name="Haygood M.G."/>
            <person name="Posfai J."/>
            <person name="Benner J."/>
            <person name="Madinger C."/>
            <person name="Nove J."/>
            <person name="Anton B."/>
            <person name="Chaudhary K."/>
            <person name="Foster J."/>
            <person name="Holman A."/>
            <person name="Kumar S."/>
            <person name="Lessard P.A."/>
            <person name="Luyten Y.A."/>
            <person name="Slatko B."/>
            <person name="Wood N."/>
            <person name="Wu B."/>
            <person name="Teplitski M."/>
            <person name="Mougous J.D."/>
            <person name="Ward N."/>
            <person name="Eisen J.A."/>
            <person name="Badger J.H."/>
            <person name="Distel D.L."/>
        </authorList>
    </citation>
    <scope>NUCLEOTIDE SEQUENCE [LARGE SCALE GENOMIC DNA]</scope>
    <source>
        <strain evidence="12">ATCC 39867 / T7901</strain>
    </source>
</reference>
<organism evidence="11 12">
    <name type="scientific">Teredinibacter turnerae (strain ATCC 39867 / T7901)</name>
    <dbReference type="NCBI Taxonomy" id="377629"/>
    <lineage>
        <taxon>Bacteria</taxon>
        <taxon>Pseudomonadati</taxon>
        <taxon>Pseudomonadota</taxon>
        <taxon>Gammaproteobacteria</taxon>
        <taxon>Cellvibrionales</taxon>
        <taxon>Cellvibrionaceae</taxon>
        <taxon>Teredinibacter</taxon>
    </lineage>
</organism>
<evidence type="ECO:0000256" key="7">
    <source>
        <dbReference type="ARBA" id="ARBA00048819"/>
    </source>
</evidence>
<dbReference type="NCBIfam" id="TIGR01434">
    <property type="entry name" value="glu_cys_ligase"/>
    <property type="match status" value="1"/>
</dbReference>
<dbReference type="EMBL" id="CP001614">
    <property type="protein sequence ID" value="ACR10713.1"/>
    <property type="molecule type" value="Genomic_DNA"/>
</dbReference>
<dbReference type="InterPro" id="IPR014746">
    <property type="entry name" value="Gln_synth/guanido_kin_cat_dom"/>
</dbReference>
<name>C5BLN7_TERTT</name>
<dbReference type="InterPro" id="IPR006334">
    <property type="entry name" value="Glut_cys_ligase"/>
</dbReference>
<dbReference type="PANTHER" id="PTHR38761:SF1">
    <property type="entry name" value="GLUTAMATE--CYSTEINE LIGASE"/>
    <property type="match status" value="1"/>
</dbReference>
<dbReference type="STRING" id="377629.TERTU_0261"/>
<keyword evidence="6 8" id="KW-0067">ATP-binding</keyword>
<dbReference type="HOGENOM" id="CLU_020728_3_0_6"/>
<dbReference type="GO" id="GO:0005524">
    <property type="term" value="F:ATP binding"/>
    <property type="evidence" value="ECO:0007669"/>
    <property type="project" value="UniProtKB-KW"/>
</dbReference>
<dbReference type="HAMAP" id="MF_00578">
    <property type="entry name" value="Glu_cys_ligase"/>
    <property type="match status" value="1"/>
</dbReference>
<dbReference type="RefSeq" id="WP_015816825.1">
    <property type="nucleotide sequence ID" value="NC_012997.1"/>
</dbReference>
<dbReference type="Pfam" id="PF04262">
    <property type="entry name" value="Glu_cys_ligase"/>
    <property type="match status" value="1"/>
</dbReference>
<dbReference type="GO" id="GO:0046872">
    <property type="term" value="F:metal ion binding"/>
    <property type="evidence" value="ECO:0007669"/>
    <property type="project" value="TreeGrafter"/>
</dbReference>
<evidence type="ECO:0000256" key="2">
    <source>
        <dbReference type="ARBA" id="ARBA00008772"/>
    </source>
</evidence>
<dbReference type="UniPathway" id="UPA00142">
    <property type="reaction ID" value="UER00209"/>
</dbReference>
<evidence type="ECO:0000256" key="8">
    <source>
        <dbReference type="HAMAP-Rule" id="MF_00578"/>
    </source>
</evidence>
<protein>
    <recommendedName>
        <fullName evidence="8">Glutamate--cysteine ligase</fullName>
        <ecNumber evidence="8">6.3.2.2</ecNumber>
    </recommendedName>
    <alternativeName>
        <fullName evidence="8">Gamma-ECS</fullName>
        <shortName evidence="8">GCS</shortName>
    </alternativeName>
    <alternativeName>
        <fullName evidence="8">Gamma-glutamylcysteine synthetase</fullName>
    </alternativeName>
</protein>
<accession>C5BLN7</accession>
<dbReference type="EC" id="6.3.2.2" evidence="8"/>
<dbReference type="GO" id="GO:0006750">
    <property type="term" value="P:glutathione biosynthetic process"/>
    <property type="evidence" value="ECO:0007669"/>
    <property type="project" value="UniProtKB-UniRule"/>
</dbReference>
<dbReference type="KEGG" id="ttu:TERTU_0261"/>
<dbReference type="OrthoDB" id="9803907at2"/>
<dbReference type="InterPro" id="IPR007370">
    <property type="entry name" value="Glu_cys_ligase"/>
</dbReference>
<comment type="catalytic activity">
    <reaction evidence="7 8 9">
        <text>L-cysteine + L-glutamate + ATP = gamma-L-glutamyl-L-cysteine + ADP + phosphate + H(+)</text>
        <dbReference type="Rhea" id="RHEA:13285"/>
        <dbReference type="ChEBI" id="CHEBI:15378"/>
        <dbReference type="ChEBI" id="CHEBI:29985"/>
        <dbReference type="ChEBI" id="CHEBI:30616"/>
        <dbReference type="ChEBI" id="CHEBI:35235"/>
        <dbReference type="ChEBI" id="CHEBI:43474"/>
        <dbReference type="ChEBI" id="CHEBI:58173"/>
        <dbReference type="ChEBI" id="CHEBI:456216"/>
        <dbReference type="EC" id="6.3.2.2"/>
    </reaction>
</comment>